<evidence type="ECO:0000256" key="11">
    <source>
        <dbReference type="SAM" id="MobiDB-lite"/>
    </source>
</evidence>
<feature type="signal peptide" evidence="13">
    <location>
        <begin position="1"/>
        <end position="26"/>
    </location>
</feature>
<evidence type="ECO:0000256" key="2">
    <source>
        <dbReference type="ARBA" id="ARBA00009491"/>
    </source>
</evidence>
<feature type="domain" description="Ig-like" evidence="14">
    <location>
        <begin position="21"/>
        <end position="165"/>
    </location>
</feature>
<feature type="compositionally biased region" description="Basic and acidic residues" evidence="11">
    <location>
        <begin position="479"/>
        <end position="491"/>
    </location>
</feature>
<dbReference type="InterPro" id="IPR008664">
    <property type="entry name" value="LISCH7"/>
</dbReference>
<evidence type="ECO:0000256" key="7">
    <source>
        <dbReference type="ARBA" id="ARBA00023136"/>
    </source>
</evidence>
<feature type="compositionally biased region" description="Basic and acidic residues" evidence="11">
    <location>
        <begin position="394"/>
        <end position="403"/>
    </location>
</feature>
<dbReference type="RGD" id="1307792">
    <property type="gene designation" value="Ildr1"/>
</dbReference>
<accession>A0A8I6A2V2</accession>
<reference evidence="15" key="1">
    <citation type="submission" date="2024-01" db="EMBL/GenBank/DDBJ databases">
        <title>GRCr8: a new rat reference genome assembly contstructed from accurate long reads and long range scaffolding.</title>
        <authorList>
            <person name="Doris P.A."/>
            <person name="Kalbfleisch T."/>
            <person name="Li K."/>
            <person name="Howe K."/>
            <person name="Wood J."/>
        </authorList>
    </citation>
    <scope>NUCLEOTIDE SEQUENCE [LARGE SCALE GENOMIC DNA]</scope>
    <source>
        <strain evidence="15">Brown Norway</strain>
    </source>
</reference>
<evidence type="ECO:0000256" key="12">
    <source>
        <dbReference type="SAM" id="Phobius"/>
    </source>
</evidence>
<dbReference type="InterPro" id="IPR007110">
    <property type="entry name" value="Ig-like_dom"/>
</dbReference>
<evidence type="ECO:0000256" key="3">
    <source>
        <dbReference type="ARBA" id="ARBA00022427"/>
    </source>
</evidence>
<reference evidence="15" key="2">
    <citation type="submission" date="2025-08" db="UniProtKB">
        <authorList>
            <consortium name="Ensembl"/>
        </authorList>
    </citation>
    <scope>IDENTIFICATION</scope>
    <source>
        <strain evidence="15">Brown Norway</strain>
    </source>
</reference>
<dbReference type="AlphaFoldDB" id="A0A8I6A2V2"/>
<dbReference type="Gene3D" id="2.60.40.10">
    <property type="entry name" value="Immunoglobulins"/>
    <property type="match status" value="1"/>
</dbReference>
<feature type="chain" id="PRO_5047121273" evidence="13">
    <location>
        <begin position="27"/>
        <end position="498"/>
    </location>
</feature>
<dbReference type="GO" id="GO:0012505">
    <property type="term" value="C:endomembrane system"/>
    <property type="evidence" value="ECO:0007669"/>
    <property type="project" value="UniProtKB-SubCell"/>
</dbReference>
<gene>
    <name evidence="15 17" type="primary">Ildr1</name>
</gene>
<feature type="compositionally biased region" description="Basic and acidic residues" evidence="11">
    <location>
        <begin position="319"/>
        <end position="344"/>
    </location>
</feature>
<keyword evidence="13" id="KW-0732">Signal</keyword>
<evidence type="ECO:0000256" key="6">
    <source>
        <dbReference type="ARBA" id="ARBA00022989"/>
    </source>
</evidence>
<dbReference type="AGR" id="RGD:1307792"/>
<evidence type="ECO:0000256" key="1">
    <source>
        <dbReference type="ARBA" id="ARBA00004435"/>
    </source>
</evidence>
<dbReference type="SUPFAM" id="SSF48726">
    <property type="entry name" value="Immunoglobulin"/>
    <property type="match status" value="1"/>
</dbReference>
<evidence type="ECO:0000256" key="10">
    <source>
        <dbReference type="ARBA" id="ARBA00046288"/>
    </source>
</evidence>
<evidence type="ECO:0000256" key="9">
    <source>
        <dbReference type="ARBA" id="ARBA00023319"/>
    </source>
</evidence>
<evidence type="ECO:0000313" key="15">
    <source>
        <dbReference type="Ensembl" id="ENSRNOP00000084898.2"/>
    </source>
</evidence>
<dbReference type="GO" id="GO:0005923">
    <property type="term" value="C:bicellular tight junction"/>
    <property type="evidence" value="ECO:0007669"/>
    <property type="project" value="UniProtKB-SubCell"/>
</dbReference>
<protein>
    <submittedName>
        <fullName evidence="15">Immunoglobulin-like domain containing receptor 1</fullName>
    </submittedName>
</protein>
<evidence type="ECO:0000256" key="8">
    <source>
        <dbReference type="ARBA" id="ARBA00023157"/>
    </source>
</evidence>
<comment type="subcellular location">
    <subcellularLocation>
        <location evidence="1">Cell junction</location>
        <location evidence="1">Tight junction</location>
    </subcellularLocation>
    <subcellularLocation>
        <location evidence="10">Endomembrane system</location>
        <topology evidence="10">Single-pass type I membrane protein</topology>
    </subcellularLocation>
</comment>
<dbReference type="InterPro" id="IPR036179">
    <property type="entry name" value="Ig-like_dom_sf"/>
</dbReference>
<dbReference type="SMART" id="SM00409">
    <property type="entry name" value="IG"/>
    <property type="match status" value="1"/>
</dbReference>
<dbReference type="PANTHER" id="PTHR15923">
    <property type="entry name" value="TRANSMEMBRANE AND IMMUNOGLOBULIN DOMAIN-CONTAINING PROTEIN"/>
    <property type="match status" value="1"/>
</dbReference>
<feature type="region of interest" description="Disordered" evidence="11">
    <location>
        <begin position="296"/>
        <end position="498"/>
    </location>
</feature>
<dbReference type="InterPro" id="IPR013783">
    <property type="entry name" value="Ig-like_fold"/>
</dbReference>
<evidence type="ECO:0000256" key="4">
    <source>
        <dbReference type="ARBA" id="ARBA00022692"/>
    </source>
</evidence>
<evidence type="ECO:0000256" key="5">
    <source>
        <dbReference type="ARBA" id="ARBA00022949"/>
    </source>
</evidence>
<dbReference type="PROSITE" id="PS50835">
    <property type="entry name" value="IG_LIKE"/>
    <property type="match status" value="1"/>
</dbReference>
<dbReference type="GeneTree" id="ENSGT00950000183058"/>
<keyword evidence="9" id="KW-0393">Immunoglobulin domain</keyword>
<dbReference type="PANTHER" id="PTHR15923:SF3">
    <property type="entry name" value="IMMUNOGLOBULIN-LIKE DOMAIN-CONTAINING RECEPTOR 1"/>
    <property type="match status" value="1"/>
</dbReference>
<proteinExistence type="inferred from homology"/>
<feature type="compositionally biased region" description="Polar residues" evidence="11">
    <location>
        <begin position="302"/>
        <end position="313"/>
    </location>
</feature>
<dbReference type="Pfam" id="PF05624">
    <property type="entry name" value="LSR"/>
    <property type="match status" value="1"/>
</dbReference>
<keyword evidence="4 12" id="KW-0812">Transmembrane</keyword>
<reference evidence="15" key="3">
    <citation type="submission" date="2025-09" db="UniProtKB">
        <authorList>
            <consortium name="Ensembl"/>
        </authorList>
    </citation>
    <scope>IDENTIFICATION</scope>
    <source>
        <strain evidence="15">Brown Norway</strain>
    </source>
</reference>
<evidence type="ECO:0000313" key="16">
    <source>
        <dbReference type="Proteomes" id="UP000002494"/>
    </source>
</evidence>
<evidence type="ECO:0000259" key="14">
    <source>
        <dbReference type="PROSITE" id="PS50835"/>
    </source>
</evidence>
<dbReference type="InterPro" id="IPR051874">
    <property type="entry name" value="Ig-like_domain-LISCH7"/>
</dbReference>
<name>A0A8I6A2V2_RAT</name>
<keyword evidence="5" id="KW-0965">Cell junction</keyword>
<keyword evidence="3" id="KW-0796">Tight junction</keyword>
<dbReference type="Ensembl" id="ENSRNOT00000115040.2">
    <property type="protein sequence ID" value="ENSRNOP00000084898.2"/>
    <property type="gene ID" value="ENSRNOG00000002289.8"/>
</dbReference>
<dbReference type="InterPro" id="IPR003599">
    <property type="entry name" value="Ig_sub"/>
</dbReference>
<feature type="transmembrane region" description="Helical" evidence="12">
    <location>
        <begin position="168"/>
        <end position="188"/>
    </location>
</feature>
<evidence type="ECO:0000256" key="13">
    <source>
        <dbReference type="SAM" id="SignalP"/>
    </source>
</evidence>
<keyword evidence="16" id="KW-1185">Reference proteome</keyword>
<comment type="similarity">
    <text evidence="2">Belongs to the immunoglobulin superfamily. LISCH7 family.</text>
</comment>
<sequence length="498" mass="56651">MGASMGCGLLVAGLLLFTWLPAGCLSLLVTVQHTERYVTLFASVTLKCDYTTSAQLQDVVVTWRFKSFCKDPIFDYFSASYQAALSLGQDPSNDCSDNQREVRIVAQRRGQSEPVLGVDYRQRKITIQNRADLVINEVMWWDHGVYYCTIEAPGDTSGDPDKEVKLIVLHWLTVIFIILGALLLLLLIGVCWCQCCPQYCCCYIRCPCCPTHCCCPEEDLSLRSSLPQMPMTQMAAHPPVANGVLEYLEKELRNLNPAQPLPPDLRTKSGHPCSMLSSLGSAEVVERRVIHLPPLIRDPLPSRTSNSSHQQRLNPVPSRPRDPSEGRRQRNHSDFLRELQDRGMRPWAPGRGELDPHWSGRHHRSRPSESSMPWSDWDSLSECPSSSEAPWPSRRPEPREGSQRHGRRRHRSYSPPLPSGPSSWSSEEEKESLPRNWGAQRRHHRRSRRRSQSPNWLEEKPPSYRSLDVTPGKNNMKKGNVERRLERESSHSGRSVVI</sequence>
<organism evidence="15 16">
    <name type="scientific">Rattus norvegicus</name>
    <name type="common">Rat</name>
    <dbReference type="NCBI Taxonomy" id="10116"/>
    <lineage>
        <taxon>Eukaryota</taxon>
        <taxon>Metazoa</taxon>
        <taxon>Chordata</taxon>
        <taxon>Craniata</taxon>
        <taxon>Vertebrata</taxon>
        <taxon>Euteleostomi</taxon>
        <taxon>Mammalia</taxon>
        <taxon>Eutheria</taxon>
        <taxon>Euarchontoglires</taxon>
        <taxon>Glires</taxon>
        <taxon>Rodentia</taxon>
        <taxon>Myomorpha</taxon>
        <taxon>Muroidea</taxon>
        <taxon>Muridae</taxon>
        <taxon>Murinae</taxon>
        <taxon>Rattus</taxon>
    </lineage>
</organism>
<evidence type="ECO:0000313" key="17">
    <source>
        <dbReference type="RGD" id="1307792"/>
    </source>
</evidence>
<keyword evidence="6 12" id="KW-1133">Transmembrane helix</keyword>
<keyword evidence="7 12" id="KW-0472">Membrane</keyword>
<feature type="compositionally biased region" description="Basic residues" evidence="11">
    <location>
        <begin position="440"/>
        <end position="451"/>
    </location>
</feature>
<dbReference type="Proteomes" id="UP000002494">
    <property type="component" value="Chromosome 11"/>
</dbReference>
<keyword evidence="8" id="KW-1015">Disulfide bond</keyword>